<feature type="region of interest" description="Disordered" evidence="6">
    <location>
        <begin position="22"/>
        <end position="55"/>
    </location>
</feature>
<dbReference type="GO" id="GO:0008270">
    <property type="term" value="F:zinc ion binding"/>
    <property type="evidence" value="ECO:0007669"/>
    <property type="project" value="UniProtKB-KW"/>
</dbReference>
<dbReference type="PROSITE" id="PS50157">
    <property type="entry name" value="ZINC_FINGER_C2H2_2"/>
    <property type="match status" value="8"/>
</dbReference>
<dbReference type="PROSITE" id="PS00028">
    <property type="entry name" value="ZINC_FINGER_C2H2_1"/>
    <property type="match status" value="8"/>
</dbReference>
<evidence type="ECO:0000256" key="5">
    <source>
        <dbReference type="PROSITE-ProRule" id="PRU00042"/>
    </source>
</evidence>
<evidence type="ECO:0000259" key="7">
    <source>
        <dbReference type="PROSITE" id="PS50157"/>
    </source>
</evidence>
<feature type="domain" description="C2H2-type" evidence="7">
    <location>
        <begin position="413"/>
        <end position="440"/>
    </location>
</feature>
<reference evidence="9 10" key="2">
    <citation type="submission" date="2019-04" db="EMBL/GenBank/DDBJ databases">
        <title>The genome sequence of big-headed turtle.</title>
        <authorList>
            <person name="Gong S."/>
        </authorList>
    </citation>
    <scope>NUCLEOTIDE SEQUENCE [LARGE SCALE GENOMIC DNA]</scope>
    <source>
        <strain evidence="9">DO16091913</strain>
        <tissue evidence="9">Muscle</tissue>
    </source>
</reference>
<feature type="region of interest" description="Disordered" evidence="6">
    <location>
        <begin position="517"/>
        <end position="567"/>
    </location>
</feature>
<dbReference type="AlphaFoldDB" id="A0A4D9DEU3"/>
<name>A0A4D9DEU3_9SAUR</name>
<evidence type="ECO:0000256" key="4">
    <source>
        <dbReference type="ARBA" id="ARBA00022833"/>
    </source>
</evidence>
<dbReference type="InterPro" id="IPR013087">
    <property type="entry name" value="Znf_C2H2_type"/>
</dbReference>
<feature type="domain" description="C2H2-type" evidence="7">
    <location>
        <begin position="495"/>
        <end position="522"/>
    </location>
</feature>
<dbReference type="InterPro" id="IPR036051">
    <property type="entry name" value="KRAB_dom_sf"/>
</dbReference>
<keyword evidence="9" id="KW-0031">Aminopeptidase</keyword>
<feature type="compositionally biased region" description="Basic and acidic residues" evidence="6">
    <location>
        <begin position="144"/>
        <end position="167"/>
    </location>
</feature>
<keyword evidence="9" id="KW-0378">Hydrolase</keyword>
<evidence type="ECO:0000256" key="2">
    <source>
        <dbReference type="ARBA" id="ARBA00022737"/>
    </source>
</evidence>
<feature type="domain" description="KRAB" evidence="8">
    <location>
        <begin position="100"/>
        <end position="171"/>
    </location>
</feature>
<dbReference type="InterPro" id="IPR001909">
    <property type="entry name" value="KRAB"/>
</dbReference>
<organism evidence="9 10">
    <name type="scientific">Platysternon megacephalum</name>
    <name type="common">big-headed turtle</name>
    <dbReference type="NCBI Taxonomy" id="55544"/>
    <lineage>
        <taxon>Eukaryota</taxon>
        <taxon>Metazoa</taxon>
        <taxon>Chordata</taxon>
        <taxon>Craniata</taxon>
        <taxon>Vertebrata</taxon>
        <taxon>Euteleostomi</taxon>
        <taxon>Archelosauria</taxon>
        <taxon>Testudinata</taxon>
        <taxon>Testudines</taxon>
        <taxon>Cryptodira</taxon>
        <taxon>Durocryptodira</taxon>
        <taxon>Testudinoidea</taxon>
        <taxon>Platysternidae</taxon>
        <taxon>Platysternon</taxon>
    </lineage>
</organism>
<reference evidence="9 10" key="1">
    <citation type="submission" date="2019-04" db="EMBL/GenBank/DDBJ databases">
        <title>Draft genome of the big-headed turtle Platysternon megacephalum.</title>
        <authorList>
            <person name="Gong S."/>
        </authorList>
    </citation>
    <scope>NUCLEOTIDE SEQUENCE [LARGE SCALE GENOMIC DNA]</scope>
    <source>
        <strain evidence="9">DO16091913</strain>
        <tissue evidence="9">Muscle</tissue>
    </source>
</reference>
<dbReference type="SUPFAM" id="SSF109640">
    <property type="entry name" value="KRAB domain (Kruppel-associated box)"/>
    <property type="match status" value="1"/>
</dbReference>
<keyword evidence="1" id="KW-0479">Metal-binding</keyword>
<dbReference type="FunFam" id="3.30.160.60:FF:000100">
    <property type="entry name" value="Zinc finger 45-like"/>
    <property type="match status" value="1"/>
</dbReference>
<feature type="region of interest" description="Disordered" evidence="6">
    <location>
        <begin position="140"/>
        <end position="170"/>
    </location>
</feature>
<dbReference type="GO" id="GO:0000977">
    <property type="term" value="F:RNA polymerase II transcription regulatory region sequence-specific DNA binding"/>
    <property type="evidence" value="ECO:0007669"/>
    <property type="project" value="TreeGrafter"/>
</dbReference>
<evidence type="ECO:0000313" key="10">
    <source>
        <dbReference type="Proteomes" id="UP000297703"/>
    </source>
</evidence>
<dbReference type="GO" id="GO:0000981">
    <property type="term" value="F:DNA-binding transcription factor activity, RNA polymerase II-specific"/>
    <property type="evidence" value="ECO:0007669"/>
    <property type="project" value="TreeGrafter"/>
</dbReference>
<keyword evidence="4" id="KW-0862">Zinc</keyword>
<accession>A0A4D9DEU3</accession>
<dbReference type="CDD" id="cd07765">
    <property type="entry name" value="KRAB_A-box"/>
    <property type="match status" value="1"/>
</dbReference>
<dbReference type="Gene3D" id="6.10.140.140">
    <property type="match status" value="1"/>
</dbReference>
<dbReference type="SMART" id="SM00355">
    <property type="entry name" value="ZnF_C2H2"/>
    <property type="match status" value="9"/>
</dbReference>
<dbReference type="SUPFAM" id="SSF57667">
    <property type="entry name" value="beta-beta-alpha zinc fingers"/>
    <property type="match status" value="5"/>
</dbReference>
<evidence type="ECO:0000256" key="3">
    <source>
        <dbReference type="ARBA" id="ARBA00022771"/>
    </source>
</evidence>
<gene>
    <name evidence="9" type="ORF">DR999_PMT22165</name>
</gene>
<keyword evidence="10" id="KW-1185">Reference proteome</keyword>
<evidence type="ECO:0000313" key="9">
    <source>
        <dbReference type="EMBL" id="TFJ96075.1"/>
    </source>
</evidence>
<feature type="domain" description="C2H2-type" evidence="7">
    <location>
        <begin position="206"/>
        <end position="234"/>
    </location>
</feature>
<dbReference type="FunFam" id="3.30.160.60:FF:000939">
    <property type="entry name" value="zinc finger protein 8 isoform X1"/>
    <property type="match status" value="1"/>
</dbReference>
<evidence type="ECO:0000256" key="1">
    <source>
        <dbReference type="ARBA" id="ARBA00022723"/>
    </source>
</evidence>
<comment type="caution">
    <text evidence="9">The sequence shown here is derived from an EMBL/GenBank/DDBJ whole genome shotgun (WGS) entry which is preliminary data.</text>
</comment>
<feature type="domain" description="C2H2-type" evidence="7">
    <location>
        <begin position="385"/>
        <end position="412"/>
    </location>
</feature>
<dbReference type="OrthoDB" id="9423298at2759"/>
<dbReference type="InterPro" id="IPR036236">
    <property type="entry name" value="Znf_C2H2_sf"/>
</dbReference>
<keyword evidence="3 5" id="KW-0863">Zinc-finger</keyword>
<dbReference type="GO" id="GO:0005634">
    <property type="term" value="C:nucleus"/>
    <property type="evidence" value="ECO:0007669"/>
    <property type="project" value="TreeGrafter"/>
</dbReference>
<dbReference type="EMBL" id="QXTE01000811">
    <property type="protein sequence ID" value="TFJ96075.1"/>
    <property type="molecule type" value="Genomic_DNA"/>
</dbReference>
<dbReference type="Pfam" id="PF00096">
    <property type="entry name" value="zf-C2H2"/>
    <property type="match status" value="5"/>
</dbReference>
<dbReference type="PANTHER" id="PTHR24381">
    <property type="entry name" value="ZINC FINGER PROTEIN"/>
    <property type="match status" value="1"/>
</dbReference>
<dbReference type="STRING" id="55544.A0A4D9DEU3"/>
<dbReference type="GO" id="GO:0004177">
    <property type="term" value="F:aminopeptidase activity"/>
    <property type="evidence" value="ECO:0007669"/>
    <property type="project" value="UniProtKB-KW"/>
</dbReference>
<dbReference type="PANTHER" id="PTHR24381:SF25">
    <property type="entry name" value="ZINC FINGER PROTEIN 169"/>
    <property type="match status" value="1"/>
</dbReference>
<proteinExistence type="predicted"/>
<sequence length="567" mass="62689">MKENYALVASLGSAVEIAWKADKDEEPNVGAPQGKRGGGIPQPPSTGSDDARSGGWVAASRRAGPCVWDGRFVWAPRFSRVLLHQGQVCETQNYLRPAQVAFEDVAVRFSPAEWAALAEWQRELYWAVMRENFELVASLGSADPKPESSCEMERGEEPQQGQEREIPEAPGMGEGIWAGAEEKPWGAQKSLGGAAAIPVPQGKAANTCKDCGQSFSERGLLIVHVLRTHLGERTLPCGECGKILSGRGRLAAHQRAHLRERTFTCVACTRSIVYSKHLVDKVRMELAGGKPFKCTKCSDRIVLMVEPPAERGRGSFPCPHCPKVFPYLYLLQRHQPLHAGEASFPCAACGKRFQRRHRRRHAAEQPCAECSRKERRESHAPEQPFPCAQCGRHFPRRGSLAAHLRAHARPPRHPCTQCSQRFGSKRALLAHQRAHAPDRPCRECGQAFGSREAWAAHRLEHERQKPFTCAECGKGFRRKDRYTVHQWLHAGPAPLACPQCSQRFRLPLQLERHQRLHRAPRGARLRTSAQACPAGELSRSPGPATPSACDPGPGTSPAWPVVSPPEN</sequence>
<keyword evidence="9" id="KW-0645">Protease</keyword>
<evidence type="ECO:0000256" key="6">
    <source>
        <dbReference type="SAM" id="MobiDB-lite"/>
    </source>
</evidence>
<feature type="domain" description="C2H2-type" evidence="7">
    <location>
        <begin position="439"/>
        <end position="466"/>
    </location>
</feature>
<feature type="domain" description="C2H2-type" evidence="7">
    <location>
        <begin position="235"/>
        <end position="262"/>
    </location>
</feature>
<feature type="domain" description="C2H2-type" evidence="7">
    <location>
        <begin position="467"/>
        <end position="494"/>
    </location>
</feature>
<dbReference type="Pfam" id="PF01352">
    <property type="entry name" value="KRAB"/>
    <property type="match status" value="1"/>
</dbReference>
<dbReference type="Gene3D" id="3.30.160.60">
    <property type="entry name" value="Classic Zinc Finger"/>
    <property type="match status" value="6"/>
</dbReference>
<dbReference type="SMART" id="SM00349">
    <property type="entry name" value="KRAB"/>
    <property type="match status" value="1"/>
</dbReference>
<keyword evidence="2" id="KW-0677">Repeat</keyword>
<protein>
    <submittedName>
        <fullName evidence="9">Methionine aminopeptidase</fullName>
    </submittedName>
</protein>
<feature type="domain" description="C2H2-type" evidence="7">
    <location>
        <begin position="316"/>
        <end position="343"/>
    </location>
</feature>
<dbReference type="Proteomes" id="UP000297703">
    <property type="component" value="Unassembled WGS sequence"/>
</dbReference>
<dbReference type="PROSITE" id="PS50805">
    <property type="entry name" value="KRAB"/>
    <property type="match status" value="1"/>
</dbReference>
<evidence type="ECO:0000259" key="8">
    <source>
        <dbReference type="PROSITE" id="PS50805"/>
    </source>
</evidence>